<evidence type="ECO:0000256" key="2">
    <source>
        <dbReference type="ARBA" id="ARBA00022670"/>
    </source>
</evidence>
<evidence type="ECO:0000256" key="8">
    <source>
        <dbReference type="SAM" id="Phobius"/>
    </source>
</evidence>
<dbReference type="STRING" id="109376.A0A0D3CIH4"/>
<dbReference type="SMART" id="SM00848">
    <property type="entry name" value="Inhibitor_I29"/>
    <property type="match status" value="2"/>
</dbReference>
<dbReference type="GO" id="GO:0008234">
    <property type="term" value="F:cysteine-type peptidase activity"/>
    <property type="evidence" value="ECO:0007669"/>
    <property type="project" value="UniProtKB-KW"/>
</dbReference>
<dbReference type="InterPro" id="IPR013128">
    <property type="entry name" value="Peptidase_C1A"/>
</dbReference>
<keyword evidence="8" id="KW-0812">Transmembrane</keyword>
<dbReference type="Pfam" id="PF00396">
    <property type="entry name" value="Granulin"/>
    <property type="match status" value="1"/>
</dbReference>
<dbReference type="PROSITE" id="PS00139">
    <property type="entry name" value="THIOL_PROTEASE_CYS"/>
    <property type="match status" value="2"/>
</dbReference>
<dbReference type="FunFam" id="2.10.25.160:FF:000002">
    <property type="entry name" value="Cysteine protease 1"/>
    <property type="match status" value="1"/>
</dbReference>
<feature type="domain" description="Peptidase C1A papain C-terminal" evidence="11">
    <location>
        <begin position="128"/>
        <end position="343"/>
    </location>
</feature>
<dbReference type="AlphaFoldDB" id="A0A0D3CIH4"/>
<dbReference type="InterPro" id="IPR013201">
    <property type="entry name" value="Prot_inhib_I29"/>
</dbReference>
<evidence type="ECO:0000259" key="12">
    <source>
        <dbReference type="SMART" id="SM00848"/>
    </source>
</evidence>
<organism evidence="13 14">
    <name type="scientific">Brassica oleracea var. oleracea</name>
    <dbReference type="NCBI Taxonomy" id="109376"/>
    <lineage>
        <taxon>Eukaryota</taxon>
        <taxon>Viridiplantae</taxon>
        <taxon>Streptophyta</taxon>
        <taxon>Embryophyta</taxon>
        <taxon>Tracheophyta</taxon>
        <taxon>Spermatophyta</taxon>
        <taxon>Magnoliopsida</taxon>
        <taxon>eudicotyledons</taxon>
        <taxon>Gunneridae</taxon>
        <taxon>Pentapetalae</taxon>
        <taxon>rosids</taxon>
        <taxon>malvids</taxon>
        <taxon>Brassicales</taxon>
        <taxon>Brassicaceae</taxon>
        <taxon>Brassiceae</taxon>
        <taxon>Brassica</taxon>
    </lineage>
</organism>
<feature type="transmembrane region" description="Helical" evidence="8">
    <location>
        <begin position="859"/>
        <end position="883"/>
    </location>
</feature>
<evidence type="ECO:0000256" key="5">
    <source>
        <dbReference type="ARBA" id="ARBA00022807"/>
    </source>
</evidence>
<keyword evidence="7" id="KW-0325">Glycoprotein</keyword>
<dbReference type="Pfam" id="PF08246">
    <property type="entry name" value="Inhibitor_I29"/>
    <property type="match status" value="2"/>
</dbReference>
<dbReference type="OMA" id="RIFHENM"/>
<dbReference type="eggNOG" id="KOG1543">
    <property type="taxonomic scope" value="Eukaryota"/>
</dbReference>
<dbReference type="SMART" id="SM00277">
    <property type="entry name" value="GRAN"/>
    <property type="match status" value="1"/>
</dbReference>
<keyword evidence="8" id="KW-1133">Transmembrane helix</keyword>
<dbReference type="FunFam" id="3.90.70.10:FF:000068">
    <property type="entry name" value="Cysteine protease 1"/>
    <property type="match status" value="1"/>
</dbReference>
<keyword evidence="6" id="KW-1015">Disulfide bond</keyword>
<evidence type="ECO:0000313" key="13">
    <source>
        <dbReference type="EnsemblPlants" id="Bo5g115220.1"/>
    </source>
</evidence>
<dbReference type="InterPro" id="IPR037277">
    <property type="entry name" value="Granulin_sf"/>
</dbReference>
<feature type="domain" description="Granulins" evidence="10">
    <location>
        <begin position="361"/>
        <end position="418"/>
    </location>
</feature>
<dbReference type="GO" id="GO:0006508">
    <property type="term" value="P:proteolysis"/>
    <property type="evidence" value="ECO:0007669"/>
    <property type="project" value="UniProtKB-KW"/>
</dbReference>
<feature type="chain" id="PRO_5002269787" description="Cysteine protease" evidence="9">
    <location>
        <begin position="30"/>
        <end position="884"/>
    </location>
</feature>
<protein>
    <recommendedName>
        <fullName evidence="15">Cysteine protease</fullName>
    </recommendedName>
</protein>
<dbReference type="EnsemblPlants" id="Bo5g115220.1">
    <property type="protein sequence ID" value="Bo5g115220.1"/>
    <property type="gene ID" value="Bo5g115220"/>
</dbReference>
<name>A0A0D3CIH4_BRAOL</name>
<dbReference type="InterPro" id="IPR000169">
    <property type="entry name" value="Pept_cys_AS"/>
</dbReference>
<evidence type="ECO:0000256" key="9">
    <source>
        <dbReference type="SAM" id="SignalP"/>
    </source>
</evidence>
<accession>A0A0D3CIH4</accession>
<evidence type="ECO:0000256" key="3">
    <source>
        <dbReference type="ARBA" id="ARBA00022729"/>
    </source>
</evidence>
<evidence type="ECO:0000256" key="1">
    <source>
        <dbReference type="ARBA" id="ARBA00008455"/>
    </source>
</evidence>
<feature type="domain" description="Cathepsin propeptide inhibitor" evidence="12">
    <location>
        <begin position="548"/>
        <end position="605"/>
    </location>
</feature>
<feature type="domain" description="Peptidase C1A papain C-terminal" evidence="11">
    <location>
        <begin position="634"/>
        <end position="854"/>
    </location>
</feature>
<dbReference type="InterPro" id="IPR038765">
    <property type="entry name" value="Papain-like_cys_pep_sf"/>
</dbReference>
<evidence type="ECO:0000259" key="10">
    <source>
        <dbReference type="SMART" id="SM00277"/>
    </source>
</evidence>
<dbReference type="SUPFAM" id="SSF54001">
    <property type="entry name" value="Cysteine proteinases"/>
    <property type="match status" value="2"/>
</dbReference>
<feature type="transmembrane region" description="Helical" evidence="8">
    <location>
        <begin position="512"/>
        <end position="532"/>
    </location>
</feature>
<feature type="domain" description="Cathepsin propeptide inhibitor" evidence="12">
    <location>
        <begin position="42"/>
        <end position="99"/>
    </location>
</feature>
<dbReference type="Gramene" id="Bo5g115220.1">
    <property type="protein sequence ID" value="Bo5g115220.1"/>
    <property type="gene ID" value="Bo5g115220"/>
</dbReference>
<evidence type="ECO:0000256" key="6">
    <source>
        <dbReference type="ARBA" id="ARBA00023157"/>
    </source>
</evidence>
<dbReference type="PRINTS" id="PR00705">
    <property type="entry name" value="PAPAIN"/>
</dbReference>
<evidence type="ECO:0000313" key="14">
    <source>
        <dbReference type="Proteomes" id="UP000032141"/>
    </source>
</evidence>
<reference evidence="13" key="2">
    <citation type="submission" date="2015-03" db="UniProtKB">
        <authorList>
            <consortium name="EnsemblPlants"/>
        </authorList>
    </citation>
    <scope>IDENTIFICATION</scope>
</reference>
<evidence type="ECO:0000259" key="11">
    <source>
        <dbReference type="SMART" id="SM00645"/>
    </source>
</evidence>
<keyword evidence="3 9" id="KW-0732">Signal</keyword>
<dbReference type="Pfam" id="PF00112">
    <property type="entry name" value="Peptidase_C1"/>
    <property type="match status" value="2"/>
</dbReference>
<dbReference type="MEROPS" id="C01.029"/>
<dbReference type="Proteomes" id="UP000032141">
    <property type="component" value="Chromosome C5"/>
</dbReference>
<dbReference type="CDD" id="cd02248">
    <property type="entry name" value="Peptidase_C1A"/>
    <property type="match status" value="2"/>
</dbReference>
<dbReference type="InterPro" id="IPR000118">
    <property type="entry name" value="Granulin"/>
</dbReference>
<evidence type="ECO:0000256" key="7">
    <source>
        <dbReference type="ARBA" id="ARBA00023180"/>
    </source>
</evidence>
<dbReference type="eggNOG" id="KOG4296">
    <property type="taxonomic scope" value="Eukaryota"/>
</dbReference>
<dbReference type="PROSITE" id="PS00640">
    <property type="entry name" value="THIOL_PROTEASE_ASN"/>
    <property type="match status" value="2"/>
</dbReference>
<sequence>MSTPIKFTTIALVTLLVLLASSSLSGVTAKADHRNPEEVKMFERWLVENHKNYNGLGEKDKRFEIFMDNLKFVQEHNSVPNQSYELGLTRFADLTNEEFRAIYLRSKMERTRDSVKSERYLHNVGDKLPDEVDWRAKGAVVPVKDQGSCGSCWAFSAIGAVEGINQIKTGELVSLSEQELVDCDTSYNNGCGGGLMDYAFQFIISNGGIDTEEDYPYTATDDNICNTDKKNTRVVTIDGYEDVPENENSLKKALANQPISVAIEAGGRAFQLYKSGVFTGTCGTALDHGVVAVGYGTSEGQDYWIIRNSWGSNWGESGYIKLQRNIKDSSGKCGVAMMASYPTKSSGSNPPKPPPPAPVVCDKSYTCPAKSTCCCLYEYKGKCYSWGCCPLESATCCEDGSSCCPQAYPVCDLKAGTCRMKADSPLSVKALTRGPATATTKATNVLDVHIDDEMSLRKAVAHQPASVAIEASSQAFQLYKSIRYLGMHVLSIDLYVLLVILFRSGYPDHLKFLTLALVILSVLLLSSSLGGVTAKETKRSEAEVQRMYERWLVENRKNYNALGEKERRFNIFKDNLKLIEAHNSVPERTYELGLTRFADLTDDEFRAIHLRGKMVRTSDPVIGDRYLYKEGDVLPDEVDWREKGAVVPVKDQGDCGGCWAFAAVGAVEGLNKIKTGELVSLSEQELLDCDRGGNSGNFGCLGGNAADAFEFIIENSGIVTDKVYPYTENDTAACKAIEMVTTRYVTIDSYEDAPHNDEMSLKKAVAHQPISVMVEAENMKLYKSGVFTGPCDHWYGNHNVVVVGYGTTERGEDYWIIRNSWGANWGESGYIKLQRNFHNSTGNCGVAIRPVYPLKSNSAFGLLSPSMFKLGALIIFQLIGWALF</sequence>
<feature type="signal peptide" evidence="9">
    <location>
        <begin position="1"/>
        <end position="29"/>
    </location>
</feature>
<dbReference type="InterPro" id="IPR039417">
    <property type="entry name" value="Peptidase_C1A_papain-like"/>
</dbReference>
<dbReference type="Gene3D" id="3.90.70.10">
    <property type="entry name" value="Cysteine proteinases"/>
    <property type="match status" value="2"/>
</dbReference>
<evidence type="ECO:0000256" key="4">
    <source>
        <dbReference type="ARBA" id="ARBA00022801"/>
    </source>
</evidence>
<evidence type="ECO:0008006" key="15">
    <source>
        <dbReference type="Google" id="ProtNLM"/>
    </source>
</evidence>
<comment type="similarity">
    <text evidence="1">Belongs to the peptidase C1 family.</text>
</comment>
<keyword evidence="14" id="KW-1185">Reference proteome</keyword>
<dbReference type="ExpressionAtlas" id="A0A0D3CIH4">
    <property type="expression patterns" value="baseline"/>
</dbReference>
<keyword evidence="4" id="KW-0378">Hydrolase</keyword>
<keyword evidence="5" id="KW-0788">Thiol protease</keyword>
<dbReference type="InterPro" id="IPR025661">
    <property type="entry name" value="Pept_asp_AS"/>
</dbReference>
<keyword evidence="8" id="KW-0472">Membrane</keyword>
<reference evidence="13 14" key="1">
    <citation type="journal article" date="2014" name="Genome Biol.">
        <title>Transcriptome and methylome profiling reveals relics of genome dominance in the mesopolyploid Brassica oleracea.</title>
        <authorList>
            <person name="Parkin I.A."/>
            <person name="Koh C."/>
            <person name="Tang H."/>
            <person name="Robinson S.J."/>
            <person name="Kagale S."/>
            <person name="Clarke W.E."/>
            <person name="Town C.D."/>
            <person name="Nixon J."/>
            <person name="Krishnakumar V."/>
            <person name="Bidwell S.L."/>
            <person name="Denoeud F."/>
            <person name="Belcram H."/>
            <person name="Links M.G."/>
            <person name="Just J."/>
            <person name="Clarke C."/>
            <person name="Bender T."/>
            <person name="Huebert T."/>
            <person name="Mason A.S."/>
            <person name="Pires J.C."/>
            <person name="Barker G."/>
            <person name="Moore J."/>
            <person name="Walley P.G."/>
            <person name="Manoli S."/>
            <person name="Batley J."/>
            <person name="Edwards D."/>
            <person name="Nelson M.N."/>
            <person name="Wang X."/>
            <person name="Paterson A.H."/>
            <person name="King G."/>
            <person name="Bancroft I."/>
            <person name="Chalhoub B."/>
            <person name="Sharpe A.G."/>
        </authorList>
    </citation>
    <scope>NUCLEOTIDE SEQUENCE</scope>
    <source>
        <strain evidence="13 14">cv. TO1000</strain>
    </source>
</reference>
<dbReference type="PROSITE" id="PS00639">
    <property type="entry name" value="THIOL_PROTEASE_HIS"/>
    <property type="match status" value="1"/>
</dbReference>
<dbReference type="SUPFAM" id="SSF57277">
    <property type="entry name" value="Granulin repeat"/>
    <property type="match status" value="1"/>
</dbReference>
<proteinExistence type="inferred from homology"/>
<dbReference type="InterPro" id="IPR025660">
    <property type="entry name" value="Pept_his_AS"/>
</dbReference>
<dbReference type="Gene3D" id="2.10.25.160">
    <property type="entry name" value="Granulin"/>
    <property type="match status" value="1"/>
</dbReference>
<dbReference type="InterPro" id="IPR000668">
    <property type="entry name" value="Peptidase_C1A_C"/>
</dbReference>
<dbReference type="FunFam" id="3.90.70.10:FF:000067">
    <property type="entry name" value="Senescence-specific cysteine protease"/>
    <property type="match status" value="1"/>
</dbReference>
<feature type="transmembrane region" description="Helical" evidence="8">
    <location>
        <begin position="482"/>
        <end position="500"/>
    </location>
</feature>
<dbReference type="HOGENOM" id="CLU_326075_0_0_1"/>
<dbReference type="SMART" id="SM00645">
    <property type="entry name" value="Pept_C1"/>
    <property type="match status" value="2"/>
</dbReference>
<dbReference type="PANTHER" id="PTHR12411">
    <property type="entry name" value="CYSTEINE PROTEASE FAMILY C1-RELATED"/>
    <property type="match status" value="1"/>
</dbReference>
<keyword evidence="2" id="KW-0645">Protease</keyword>